<dbReference type="EMBL" id="CAMXCS010000023">
    <property type="protein sequence ID" value="CAI3962107.1"/>
    <property type="molecule type" value="Genomic_DNA"/>
</dbReference>
<comment type="caution">
    <text evidence="1">The sequence shown here is derived from an EMBL/GenBank/DDBJ whole genome shotgun (WGS) entry which is preliminary data.</text>
</comment>
<sequence length="66" mass="7649">MSSYIDNEPDEWSKETKEYVLSSEEKIREQLAKVVASTDGNLVYSVSDFIGWAWSNKHLFIVPEDH</sequence>
<dbReference type="Proteomes" id="UP001154255">
    <property type="component" value="Unassembled WGS sequence"/>
</dbReference>
<organism evidence="1 3">
    <name type="scientific">Commensalibacter communis</name>
    <dbReference type="NCBI Taxonomy" id="2972786"/>
    <lineage>
        <taxon>Bacteria</taxon>
        <taxon>Pseudomonadati</taxon>
        <taxon>Pseudomonadota</taxon>
        <taxon>Alphaproteobacteria</taxon>
        <taxon>Acetobacterales</taxon>
        <taxon>Acetobacteraceae</taxon>
    </lineage>
</organism>
<evidence type="ECO:0000313" key="1">
    <source>
        <dbReference type="EMBL" id="CAI3960641.1"/>
    </source>
</evidence>
<protein>
    <submittedName>
        <fullName evidence="1">Uncharacterized protein</fullName>
    </submittedName>
</protein>
<dbReference type="AlphaFoldDB" id="A0A9W4XAU6"/>
<dbReference type="RefSeq" id="WP_271790821.1">
    <property type="nucleotide sequence ID" value="NZ_CAMXCM010000021.1"/>
</dbReference>
<dbReference type="EMBL" id="CAMXCM010000021">
    <property type="protein sequence ID" value="CAI3960641.1"/>
    <property type="molecule type" value="Genomic_DNA"/>
</dbReference>
<evidence type="ECO:0000313" key="4">
    <source>
        <dbReference type="Proteomes" id="UP001154259"/>
    </source>
</evidence>
<accession>A0A9W4XAU6</accession>
<proteinExistence type="predicted"/>
<name>A0A9W4XAU6_9PROT</name>
<keyword evidence="4" id="KW-1185">Reference proteome</keyword>
<evidence type="ECO:0000313" key="2">
    <source>
        <dbReference type="EMBL" id="CAI3962107.1"/>
    </source>
</evidence>
<evidence type="ECO:0000313" key="3">
    <source>
        <dbReference type="Proteomes" id="UP001154255"/>
    </source>
</evidence>
<dbReference type="Proteomes" id="UP001154259">
    <property type="component" value="Unassembled WGS sequence"/>
</dbReference>
<reference evidence="1" key="1">
    <citation type="submission" date="2022-10" db="EMBL/GenBank/DDBJ databases">
        <authorList>
            <person name="Botero Cardona J."/>
        </authorList>
    </citation>
    <scope>NUCLEOTIDE SEQUENCE</scope>
    <source>
        <strain evidence="1">LMG 31819</strain>
        <strain evidence="2">R-53529</strain>
    </source>
</reference>
<gene>
    <name evidence="2" type="ORF">R53529_LOCUS2431</name>
    <name evidence="1" type="ORF">R53530_LOCUS2421</name>
</gene>